<proteinExistence type="inferred from homology"/>
<dbReference type="GO" id="GO:0031460">
    <property type="term" value="P:glycine betaine transport"/>
    <property type="evidence" value="ECO:0007669"/>
    <property type="project" value="TreeGrafter"/>
</dbReference>
<dbReference type="Pfam" id="PF00528">
    <property type="entry name" value="BPD_transp_1"/>
    <property type="match status" value="1"/>
</dbReference>
<dbReference type="PROSITE" id="PS50928">
    <property type="entry name" value="ABC_TM1"/>
    <property type="match status" value="1"/>
</dbReference>
<feature type="region of interest" description="Disordered" evidence="7">
    <location>
        <begin position="210"/>
        <end position="236"/>
    </location>
</feature>
<feature type="transmembrane region" description="Helical" evidence="6">
    <location>
        <begin position="15"/>
        <end position="37"/>
    </location>
</feature>
<dbReference type="GO" id="GO:0055085">
    <property type="term" value="P:transmembrane transport"/>
    <property type="evidence" value="ECO:0007669"/>
    <property type="project" value="InterPro"/>
</dbReference>
<dbReference type="CDD" id="cd06261">
    <property type="entry name" value="TM_PBP2"/>
    <property type="match status" value="1"/>
</dbReference>
<feature type="transmembrane region" description="Helical" evidence="6">
    <location>
        <begin position="80"/>
        <end position="99"/>
    </location>
</feature>
<sequence length="236" mass="24277">MSWVAANLPLIAEYLGAHLAQCLPAIAAALVLSIPIARLAQGSRALRALLVSGSSLLYAVPSLALFVILPIILGTGIRDVLNVVVALTLYGLALLVPATSDALDAVEPRALDAATAMGMGRMRRFLTVELPLAGPTILNGLRVVAVSTVSLTTVGAVLGVRSLGRLFTDGFQRGLTAEILTGLVMTLALALVLDGLIVLGGRLALPWTRRPGTTEPLGDGPEREPKIPAQAGSGAA</sequence>
<accession>A0A3P1V8T4</accession>
<dbReference type="Proteomes" id="UP000271272">
    <property type="component" value="Unassembled WGS sequence"/>
</dbReference>
<keyword evidence="4 6" id="KW-1133">Transmembrane helix</keyword>
<evidence type="ECO:0000256" key="5">
    <source>
        <dbReference type="ARBA" id="ARBA00023136"/>
    </source>
</evidence>
<gene>
    <name evidence="9" type="ORF">EII10_00095</name>
</gene>
<evidence type="ECO:0000256" key="6">
    <source>
        <dbReference type="RuleBase" id="RU363032"/>
    </source>
</evidence>
<comment type="subcellular location">
    <subcellularLocation>
        <location evidence="6">Cell membrane</location>
        <topology evidence="6">Multi-pass membrane protein</topology>
    </subcellularLocation>
    <subcellularLocation>
        <location evidence="1">Membrane</location>
        <topology evidence="1">Multi-pass membrane protein</topology>
    </subcellularLocation>
</comment>
<organism evidence="9 10">
    <name type="scientific">Actinomyces bowdenii</name>
    <dbReference type="NCBI Taxonomy" id="131109"/>
    <lineage>
        <taxon>Bacteria</taxon>
        <taxon>Bacillati</taxon>
        <taxon>Actinomycetota</taxon>
        <taxon>Actinomycetes</taxon>
        <taxon>Actinomycetales</taxon>
        <taxon>Actinomycetaceae</taxon>
        <taxon>Actinomyces</taxon>
    </lineage>
</organism>
<name>A0A3P1V8T4_9ACTO</name>
<evidence type="ECO:0000259" key="8">
    <source>
        <dbReference type="PROSITE" id="PS50928"/>
    </source>
</evidence>
<dbReference type="InterPro" id="IPR051204">
    <property type="entry name" value="ABC_transp_perm/SBD"/>
</dbReference>
<dbReference type="Gene3D" id="1.10.3720.10">
    <property type="entry name" value="MetI-like"/>
    <property type="match status" value="1"/>
</dbReference>
<evidence type="ECO:0000256" key="3">
    <source>
        <dbReference type="ARBA" id="ARBA00022692"/>
    </source>
</evidence>
<dbReference type="PANTHER" id="PTHR30177">
    <property type="entry name" value="GLYCINE BETAINE/L-PROLINE TRANSPORT SYSTEM PERMEASE PROTEIN PROW"/>
    <property type="match status" value="1"/>
</dbReference>
<feature type="transmembrane region" description="Helical" evidence="6">
    <location>
        <begin position="179"/>
        <end position="200"/>
    </location>
</feature>
<reference evidence="9 10" key="1">
    <citation type="submission" date="2018-11" db="EMBL/GenBank/DDBJ databases">
        <title>Genomes From Bacteria Associated with the Canine Oral Cavity: a Test Case for Automated Genome-Based Taxonomic Assignment.</title>
        <authorList>
            <person name="Coil D.A."/>
            <person name="Jospin G."/>
            <person name="Darling A.E."/>
            <person name="Wallis C."/>
            <person name="Davis I.J."/>
            <person name="Harris S."/>
            <person name="Eisen J.A."/>
            <person name="Holcombe L.J."/>
            <person name="O'Flynn C."/>
        </authorList>
    </citation>
    <scope>NUCLEOTIDE SEQUENCE [LARGE SCALE GENOMIC DNA]</scope>
    <source>
        <strain evidence="9 10">OH5050</strain>
    </source>
</reference>
<keyword evidence="2 6" id="KW-0813">Transport</keyword>
<keyword evidence="5 6" id="KW-0472">Membrane</keyword>
<keyword evidence="3 6" id="KW-0812">Transmembrane</keyword>
<comment type="caution">
    <text evidence="9">The sequence shown here is derived from an EMBL/GenBank/DDBJ whole genome shotgun (WGS) entry which is preliminary data.</text>
</comment>
<evidence type="ECO:0000256" key="4">
    <source>
        <dbReference type="ARBA" id="ARBA00022989"/>
    </source>
</evidence>
<evidence type="ECO:0000256" key="2">
    <source>
        <dbReference type="ARBA" id="ARBA00022448"/>
    </source>
</evidence>
<evidence type="ECO:0000256" key="7">
    <source>
        <dbReference type="SAM" id="MobiDB-lite"/>
    </source>
</evidence>
<dbReference type="GO" id="GO:0005886">
    <property type="term" value="C:plasma membrane"/>
    <property type="evidence" value="ECO:0007669"/>
    <property type="project" value="UniProtKB-SubCell"/>
</dbReference>
<evidence type="ECO:0000313" key="10">
    <source>
        <dbReference type="Proteomes" id="UP000271272"/>
    </source>
</evidence>
<dbReference type="InterPro" id="IPR000515">
    <property type="entry name" value="MetI-like"/>
</dbReference>
<protein>
    <submittedName>
        <fullName evidence="9">ABC transporter permease subunit</fullName>
    </submittedName>
</protein>
<dbReference type="AlphaFoldDB" id="A0A3P1V8T4"/>
<dbReference type="SUPFAM" id="SSF161098">
    <property type="entry name" value="MetI-like"/>
    <property type="match status" value="1"/>
</dbReference>
<dbReference type="EMBL" id="RQZC01000001">
    <property type="protein sequence ID" value="RRD30569.1"/>
    <property type="molecule type" value="Genomic_DNA"/>
</dbReference>
<evidence type="ECO:0000313" key="9">
    <source>
        <dbReference type="EMBL" id="RRD30569.1"/>
    </source>
</evidence>
<dbReference type="RefSeq" id="WP_124932489.1">
    <property type="nucleotide sequence ID" value="NZ_RQZC01000001.1"/>
</dbReference>
<dbReference type="InterPro" id="IPR035906">
    <property type="entry name" value="MetI-like_sf"/>
</dbReference>
<evidence type="ECO:0000256" key="1">
    <source>
        <dbReference type="ARBA" id="ARBA00004141"/>
    </source>
</evidence>
<feature type="transmembrane region" description="Helical" evidence="6">
    <location>
        <begin position="49"/>
        <end position="74"/>
    </location>
</feature>
<dbReference type="OrthoDB" id="3233284at2"/>
<comment type="similarity">
    <text evidence="6">Belongs to the binding-protein-dependent transport system permease family.</text>
</comment>
<dbReference type="PANTHER" id="PTHR30177:SF4">
    <property type="entry name" value="OSMOPROTECTANT IMPORT PERMEASE PROTEIN OSMW"/>
    <property type="match status" value="1"/>
</dbReference>
<feature type="domain" description="ABC transmembrane type-1" evidence="8">
    <location>
        <begin position="15"/>
        <end position="197"/>
    </location>
</feature>
<keyword evidence="10" id="KW-1185">Reference proteome</keyword>